<dbReference type="Proteomes" id="UP001152795">
    <property type="component" value="Unassembled WGS sequence"/>
</dbReference>
<organism evidence="2 3">
    <name type="scientific">Paramuricea clavata</name>
    <name type="common">Red gorgonian</name>
    <name type="synonym">Violescent sea-whip</name>
    <dbReference type="NCBI Taxonomy" id="317549"/>
    <lineage>
        <taxon>Eukaryota</taxon>
        <taxon>Metazoa</taxon>
        <taxon>Cnidaria</taxon>
        <taxon>Anthozoa</taxon>
        <taxon>Octocorallia</taxon>
        <taxon>Malacalcyonacea</taxon>
        <taxon>Plexauridae</taxon>
        <taxon>Paramuricea</taxon>
    </lineage>
</organism>
<dbReference type="EMBL" id="CACRXK020004552">
    <property type="protein sequence ID" value="CAB4003151.1"/>
    <property type="molecule type" value="Genomic_DNA"/>
</dbReference>
<evidence type="ECO:0000313" key="3">
    <source>
        <dbReference type="Proteomes" id="UP001152795"/>
    </source>
</evidence>
<evidence type="ECO:0000313" key="2">
    <source>
        <dbReference type="EMBL" id="CAB4003151.1"/>
    </source>
</evidence>
<dbReference type="OrthoDB" id="6614065at2759"/>
<sequence>MLVVGGNGESEIVGLMLAADEHQDTIRQMMIYFKEQNPKWREINCIMADKDMMEHHAEKVKSVQQDYRADVNKGTQSGSGKIVEDNYDFLTGIWGGSPATTSLPFGVDGMDEKDKKLIFHSMSRFLVDNPNPRVFNERAALDEVDVDHMPFNIPVDHEETLAVLQSFVGSSLLLSTNKGRFWRHEDWRYVVLTWHPIITLIPFSVQTKVQLCQYFSANRHIVLTSGDEATHLIRGSNKPVPATTFLLALIDAGVQFVRLVNFGMKMKLNTFPDLPRDLLDCAAEDNGFPPNEWDISLSRRTDYLYLIKPHAPYPLHVTPNPYPILTPLNPNLMC</sequence>
<proteinExistence type="predicted"/>
<gene>
    <name evidence="2" type="ORF">PACLA_8A038333</name>
</gene>
<dbReference type="Pfam" id="PF21056">
    <property type="entry name" value="ZSWIM1-3_RNaseH-like"/>
    <property type="match status" value="1"/>
</dbReference>
<protein>
    <recommendedName>
        <fullName evidence="1">ZSWIM1/3 RNaseH-like domain-containing protein</fullName>
    </recommendedName>
</protein>
<evidence type="ECO:0000259" key="1">
    <source>
        <dbReference type="Pfam" id="PF21056"/>
    </source>
</evidence>
<dbReference type="InterPro" id="IPR048324">
    <property type="entry name" value="ZSWIM1-3_RNaseH-like"/>
</dbReference>
<reference evidence="2" key="1">
    <citation type="submission" date="2020-04" db="EMBL/GenBank/DDBJ databases">
        <authorList>
            <person name="Alioto T."/>
            <person name="Alioto T."/>
            <person name="Gomez Garrido J."/>
        </authorList>
    </citation>
    <scope>NUCLEOTIDE SEQUENCE</scope>
    <source>
        <strain evidence="2">A484AB</strain>
    </source>
</reference>
<dbReference type="AlphaFoldDB" id="A0A7D9ICY0"/>
<comment type="caution">
    <text evidence="2">The sequence shown here is derived from an EMBL/GenBank/DDBJ whole genome shotgun (WGS) entry which is preliminary data.</text>
</comment>
<accession>A0A7D9ICY0</accession>
<feature type="domain" description="ZSWIM1/3 RNaseH-like" evidence="1">
    <location>
        <begin position="2"/>
        <end position="55"/>
    </location>
</feature>
<name>A0A7D9ICY0_PARCT</name>
<keyword evidence="3" id="KW-1185">Reference proteome</keyword>